<sequence>MIGLTMLLTIVAVMVLFMYTFILVEMVQSIKYDRFDKWTNIVSFTVMTVVLVSSILALFGI</sequence>
<proteinExistence type="predicted"/>
<keyword evidence="1" id="KW-0812">Transmembrane</keyword>
<accession>A0A0U1ZUG4</accession>
<keyword evidence="1" id="KW-0472">Membrane</keyword>
<evidence type="ECO:0000313" key="3">
    <source>
        <dbReference type="Proteomes" id="UP000207597"/>
    </source>
</evidence>
<keyword evidence="3" id="KW-1185">Reference proteome</keyword>
<protein>
    <submittedName>
        <fullName evidence="2">TreB</fullName>
    </submittedName>
</protein>
<dbReference type="RefSeq" id="YP_009275882.1">
    <property type="nucleotide sequence ID" value="NC_030933.1"/>
</dbReference>
<dbReference type="KEGG" id="vg:28802338"/>
<organism evidence="2 3">
    <name type="scientific">Staphylococcus phage Stau2</name>
    <dbReference type="NCBI Taxonomy" id="1200862"/>
    <lineage>
        <taxon>Viruses</taxon>
        <taxon>Duplodnaviria</taxon>
        <taxon>Heunggongvirae</taxon>
        <taxon>Uroviricota</taxon>
        <taxon>Caudoviricetes</taxon>
        <taxon>Herelleviridae</taxon>
        <taxon>Twortvirinae</taxon>
        <taxon>Silviavirus</taxon>
        <taxon>Silviavirus stau2</taxon>
    </lineage>
</organism>
<reference evidence="2 3" key="1">
    <citation type="journal article" date="2016" name="Virus Genes">
        <title>Genomic analysis of Staphylococcus phage Stau2 isolated from medical specimen.</title>
        <authorList>
            <person name="Hsieh S.E."/>
            <person name="Tseng Y.H."/>
            <person name="Lo H.H."/>
            <person name="Chen S.T."/>
            <person name="Wu C.N."/>
        </authorList>
    </citation>
    <scope>NUCLEOTIDE SEQUENCE [LARGE SCALE GENOMIC DNA]</scope>
</reference>
<dbReference type="GeneID" id="28802338"/>
<feature type="transmembrane region" description="Helical" evidence="1">
    <location>
        <begin position="6"/>
        <end position="26"/>
    </location>
</feature>
<evidence type="ECO:0000256" key="1">
    <source>
        <dbReference type="SAM" id="Phobius"/>
    </source>
</evidence>
<evidence type="ECO:0000313" key="2">
    <source>
        <dbReference type="EMBL" id="AKA61376.1"/>
    </source>
</evidence>
<feature type="transmembrane region" description="Helical" evidence="1">
    <location>
        <begin position="38"/>
        <end position="59"/>
    </location>
</feature>
<dbReference type="EMBL" id="KP881332">
    <property type="protein sequence ID" value="AKA61376.1"/>
    <property type="molecule type" value="Genomic_DNA"/>
</dbReference>
<name>A0A0U1ZUG4_9CAUD</name>
<dbReference type="Proteomes" id="UP000207597">
    <property type="component" value="Segment"/>
</dbReference>
<keyword evidence="1" id="KW-1133">Transmembrane helix</keyword>
<gene>
    <name evidence="2" type="ORF">Stau2_125</name>
</gene>